<keyword evidence="2" id="KW-1185">Reference proteome</keyword>
<name>A0A397HAW6_9GLOM</name>
<dbReference type="InterPro" id="IPR036283">
    <property type="entry name" value="NOB1_Zf-like_sf"/>
</dbReference>
<dbReference type="EMBL" id="PQFF01000331">
    <property type="protein sequence ID" value="RHZ59118.1"/>
    <property type="molecule type" value="Genomic_DNA"/>
</dbReference>
<gene>
    <name evidence="1" type="ORF">Glove_365g191</name>
</gene>
<sequence>MVVDIDNHITSSGSYKTFINWLESLTMEQPPLPKGLLFLAFDNEQKDTDPWLYSELNQKQYEELFGLTSGMENEIHKELINYLSTILEELCIEKNQETNTIDELVHYQSQMGYMKKCPVCQTSNIDNKKRVCPKCHNKLPTIAKINQQFKEPSDIMNIIEKSINIHSFMLEEVQPVLEADIYTPQLFIPDPIGINPNSIANIRKVLKHIEKISGIKDGSRK</sequence>
<evidence type="ECO:0000313" key="1">
    <source>
        <dbReference type="EMBL" id="RHZ59118.1"/>
    </source>
</evidence>
<dbReference type="AlphaFoldDB" id="A0A397HAW6"/>
<comment type="caution">
    <text evidence="1">The sequence shown here is derived from an EMBL/GenBank/DDBJ whole genome shotgun (WGS) entry which is preliminary data.</text>
</comment>
<protein>
    <submittedName>
        <fullName evidence="1">Uncharacterized protein</fullName>
    </submittedName>
</protein>
<accession>A0A397HAW6</accession>
<evidence type="ECO:0000313" key="2">
    <source>
        <dbReference type="Proteomes" id="UP000266861"/>
    </source>
</evidence>
<organism evidence="1 2">
    <name type="scientific">Diversispora epigaea</name>
    <dbReference type="NCBI Taxonomy" id="1348612"/>
    <lineage>
        <taxon>Eukaryota</taxon>
        <taxon>Fungi</taxon>
        <taxon>Fungi incertae sedis</taxon>
        <taxon>Mucoromycota</taxon>
        <taxon>Glomeromycotina</taxon>
        <taxon>Glomeromycetes</taxon>
        <taxon>Diversisporales</taxon>
        <taxon>Diversisporaceae</taxon>
        <taxon>Diversispora</taxon>
    </lineage>
</organism>
<proteinExistence type="predicted"/>
<reference evidence="1 2" key="1">
    <citation type="submission" date="2018-08" db="EMBL/GenBank/DDBJ databases">
        <title>Genome and evolution of the arbuscular mycorrhizal fungus Diversispora epigaea (formerly Glomus versiforme) and its bacterial endosymbionts.</title>
        <authorList>
            <person name="Sun X."/>
            <person name="Fei Z."/>
            <person name="Harrison M."/>
        </authorList>
    </citation>
    <scope>NUCLEOTIDE SEQUENCE [LARGE SCALE GENOMIC DNA]</scope>
    <source>
        <strain evidence="1 2">IT104</strain>
    </source>
</reference>
<dbReference type="SUPFAM" id="SSF144206">
    <property type="entry name" value="NOB1 zinc finger-like"/>
    <property type="match status" value="1"/>
</dbReference>
<dbReference type="Proteomes" id="UP000266861">
    <property type="component" value="Unassembled WGS sequence"/>
</dbReference>
<dbReference type="OrthoDB" id="2439555at2759"/>